<organism evidence="1 2">
    <name type="scientific">Pseudomonas amygdali pv. ulmi</name>
    <dbReference type="NCBI Taxonomy" id="251720"/>
    <lineage>
        <taxon>Bacteria</taxon>
        <taxon>Pseudomonadati</taxon>
        <taxon>Pseudomonadota</taxon>
        <taxon>Gammaproteobacteria</taxon>
        <taxon>Pseudomonadales</taxon>
        <taxon>Pseudomonadaceae</taxon>
        <taxon>Pseudomonas</taxon>
        <taxon>Pseudomonas amygdali</taxon>
    </lineage>
</organism>
<proteinExistence type="predicted"/>
<dbReference type="RefSeq" id="WP_054996088.1">
    <property type="nucleotide sequence ID" value="NZ_LIHQ01000216.1"/>
</dbReference>
<accession>A0A0Q0GFQ6</accession>
<dbReference type="AlphaFoldDB" id="A0A0Q0GFQ6"/>
<dbReference type="Proteomes" id="UP000050266">
    <property type="component" value="Unassembled WGS sequence"/>
</dbReference>
<evidence type="ECO:0000313" key="2">
    <source>
        <dbReference type="Proteomes" id="UP000050266"/>
    </source>
</evidence>
<reference evidence="1 2" key="1">
    <citation type="submission" date="2015-09" db="EMBL/GenBank/DDBJ databases">
        <title>Genome announcement of multiple Pseudomonas syringae strains.</title>
        <authorList>
            <person name="Thakur S."/>
            <person name="Wang P.W."/>
            <person name="Gong Y."/>
            <person name="Weir B.S."/>
            <person name="Guttman D.S."/>
        </authorList>
    </citation>
    <scope>NUCLEOTIDE SEQUENCE [LARGE SCALE GENOMIC DNA]</scope>
    <source>
        <strain evidence="1 2">ICMP3962</strain>
    </source>
</reference>
<protein>
    <submittedName>
        <fullName evidence="1">Conjugal transfer protein</fullName>
    </submittedName>
</protein>
<name>A0A0Q0GFQ6_PSEA0</name>
<dbReference type="PATRIC" id="fig|251720.4.peg.1917"/>
<sequence length="198" mass="22200">MSQSAQQHPLNQAIVSQILHDIRNGQTRKVMAMGFNEEDLKALKDPQSISLLMNSKALWVSVSVNQDVMKRIISQGARDEEQDRMIDRALKLGASSQLMNDLFGLTHKEVALRRSVLGIPSKKGRWPAITEQQELDLWERWGRLIKSNPISHSDSVAVLDLVMLLVEEQESGLGKADGPPLTAIWATVNNWIDRGSLR</sequence>
<dbReference type="OrthoDB" id="7065319at2"/>
<evidence type="ECO:0000313" key="1">
    <source>
        <dbReference type="EMBL" id="KPZ12455.1"/>
    </source>
</evidence>
<gene>
    <name evidence="1" type="ORF">ALO41_200013</name>
</gene>
<comment type="caution">
    <text evidence="1">The sequence shown here is derived from an EMBL/GenBank/DDBJ whole genome shotgun (WGS) entry which is preliminary data.</text>
</comment>
<dbReference type="Pfam" id="PF11198">
    <property type="entry name" value="DUF2857"/>
    <property type="match status" value="1"/>
</dbReference>
<dbReference type="EMBL" id="LJRQ01000195">
    <property type="protein sequence ID" value="KPZ12455.1"/>
    <property type="molecule type" value="Genomic_DNA"/>
</dbReference>
<dbReference type="InterPro" id="IPR021364">
    <property type="entry name" value="DUF2857"/>
</dbReference>